<gene>
    <name evidence="2" type="ORF">KSP9073_00547</name>
</gene>
<sequence>MEEQLVVAVYDTEANADAAMQDLRNAGIPESAINRHAQTEHDSAVSHEASEEEKKPSFWQRLFGKHDHSEDTSAYDRNVERGATVIAVRALVADLDRIEDILERHDPVDIDEKSVEHRDGEGLTGSMGAGTAPKVTSGHDNAHADPAMLADREAPLPLSEDDLVTGQHDGERSTPSRVRRHNVDAPWDDNDAPRDEPTGRDDPLDLNKR</sequence>
<keyword evidence="3" id="KW-1185">Reference proteome</keyword>
<dbReference type="OrthoDB" id="6502941at2"/>
<feature type="region of interest" description="Disordered" evidence="1">
    <location>
        <begin position="34"/>
        <end position="56"/>
    </location>
</feature>
<dbReference type="Proteomes" id="UP000244934">
    <property type="component" value="Unassembled WGS sequence"/>
</dbReference>
<accession>A0A2R8CI30</accession>
<evidence type="ECO:0000256" key="1">
    <source>
        <dbReference type="SAM" id="MobiDB-lite"/>
    </source>
</evidence>
<feature type="compositionally biased region" description="Basic and acidic residues" evidence="1">
    <location>
        <begin position="109"/>
        <end position="121"/>
    </location>
</feature>
<dbReference type="RefSeq" id="WP_108841406.1">
    <property type="nucleotide sequence ID" value="NZ_ONZI01000001.1"/>
</dbReference>
<name>A0A2R8CI30_9GAMM</name>
<organism evidence="2 3">
    <name type="scientific">Kushneria phyllosphaerae</name>
    <dbReference type="NCBI Taxonomy" id="2100822"/>
    <lineage>
        <taxon>Bacteria</taxon>
        <taxon>Pseudomonadati</taxon>
        <taxon>Pseudomonadota</taxon>
        <taxon>Gammaproteobacteria</taxon>
        <taxon>Oceanospirillales</taxon>
        <taxon>Halomonadaceae</taxon>
        <taxon>Kushneria</taxon>
    </lineage>
</organism>
<protein>
    <recommendedName>
        <fullName evidence="4">General stress protein 17M-like domain-containing protein</fullName>
    </recommendedName>
</protein>
<evidence type="ECO:0000313" key="2">
    <source>
        <dbReference type="EMBL" id="SPJ32546.1"/>
    </source>
</evidence>
<feature type="compositionally biased region" description="Basic and acidic residues" evidence="1">
    <location>
        <begin position="37"/>
        <end position="56"/>
    </location>
</feature>
<dbReference type="AlphaFoldDB" id="A0A2R8CI30"/>
<evidence type="ECO:0008006" key="4">
    <source>
        <dbReference type="Google" id="ProtNLM"/>
    </source>
</evidence>
<evidence type="ECO:0000313" key="3">
    <source>
        <dbReference type="Proteomes" id="UP000244934"/>
    </source>
</evidence>
<dbReference type="EMBL" id="ONZI01000001">
    <property type="protein sequence ID" value="SPJ32546.1"/>
    <property type="molecule type" value="Genomic_DNA"/>
</dbReference>
<proteinExistence type="predicted"/>
<reference evidence="3" key="1">
    <citation type="submission" date="2018-03" db="EMBL/GenBank/DDBJ databases">
        <authorList>
            <person name="Navarro De La Torre S."/>
        </authorList>
    </citation>
    <scope>NUCLEOTIDE SEQUENCE [LARGE SCALE GENOMIC DNA]</scope>
    <source>
        <strain evidence="3">EAod3</strain>
    </source>
</reference>
<feature type="region of interest" description="Disordered" evidence="1">
    <location>
        <begin position="109"/>
        <end position="209"/>
    </location>
</feature>
<feature type="compositionally biased region" description="Basic and acidic residues" evidence="1">
    <location>
        <begin position="191"/>
        <end position="209"/>
    </location>
</feature>